<evidence type="ECO:0000313" key="2">
    <source>
        <dbReference type="Proteomes" id="UP000828390"/>
    </source>
</evidence>
<dbReference type="AlphaFoldDB" id="A0A9D3YHS5"/>
<reference evidence="1" key="1">
    <citation type="journal article" date="2019" name="bioRxiv">
        <title>The Genome of the Zebra Mussel, Dreissena polymorpha: A Resource for Invasive Species Research.</title>
        <authorList>
            <person name="McCartney M.A."/>
            <person name="Auch B."/>
            <person name="Kono T."/>
            <person name="Mallez S."/>
            <person name="Zhang Y."/>
            <person name="Obille A."/>
            <person name="Becker A."/>
            <person name="Abrahante J.E."/>
            <person name="Garbe J."/>
            <person name="Badalamenti J.P."/>
            <person name="Herman A."/>
            <person name="Mangelson H."/>
            <person name="Liachko I."/>
            <person name="Sullivan S."/>
            <person name="Sone E.D."/>
            <person name="Koren S."/>
            <person name="Silverstein K.A.T."/>
            <person name="Beckman K.B."/>
            <person name="Gohl D.M."/>
        </authorList>
    </citation>
    <scope>NUCLEOTIDE SEQUENCE</scope>
    <source>
        <strain evidence="1">Duluth1</strain>
        <tissue evidence="1">Whole animal</tissue>
    </source>
</reference>
<protein>
    <submittedName>
        <fullName evidence="1">Uncharacterized protein</fullName>
    </submittedName>
</protein>
<dbReference type="Proteomes" id="UP000828390">
    <property type="component" value="Unassembled WGS sequence"/>
</dbReference>
<sequence>MIGLLPFVHVWKLYLNCQQQRQMPCTVLKCAISISEPIRQFLSTSNKNTWKKSKTFSGRPRDADAGDA</sequence>
<comment type="caution">
    <text evidence="1">The sequence shown here is derived from an EMBL/GenBank/DDBJ whole genome shotgun (WGS) entry which is preliminary data.</text>
</comment>
<dbReference type="EMBL" id="JAIWYP010000015">
    <property type="protein sequence ID" value="KAH3700281.1"/>
    <property type="molecule type" value="Genomic_DNA"/>
</dbReference>
<name>A0A9D3YHS5_DREPO</name>
<proteinExistence type="predicted"/>
<gene>
    <name evidence="1" type="ORF">DPMN_075255</name>
</gene>
<accession>A0A9D3YHS5</accession>
<organism evidence="1 2">
    <name type="scientific">Dreissena polymorpha</name>
    <name type="common">Zebra mussel</name>
    <name type="synonym">Mytilus polymorpha</name>
    <dbReference type="NCBI Taxonomy" id="45954"/>
    <lineage>
        <taxon>Eukaryota</taxon>
        <taxon>Metazoa</taxon>
        <taxon>Spiralia</taxon>
        <taxon>Lophotrochozoa</taxon>
        <taxon>Mollusca</taxon>
        <taxon>Bivalvia</taxon>
        <taxon>Autobranchia</taxon>
        <taxon>Heteroconchia</taxon>
        <taxon>Euheterodonta</taxon>
        <taxon>Imparidentia</taxon>
        <taxon>Neoheterodontei</taxon>
        <taxon>Myida</taxon>
        <taxon>Dreissenoidea</taxon>
        <taxon>Dreissenidae</taxon>
        <taxon>Dreissena</taxon>
    </lineage>
</organism>
<reference evidence="1" key="2">
    <citation type="submission" date="2020-11" db="EMBL/GenBank/DDBJ databases">
        <authorList>
            <person name="McCartney M.A."/>
            <person name="Auch B."/>
            <person name="Kono T."/>
            <person name="Mallez S."/>
            <person name="Becker A."/>
            <person name="Gohl D.M."/>
            <person name="Silverstein K.A.T."/>
            <person name="Koren S."/>
            <person name="Bechman K.B."/>
            <person name="Herman A."/>
            <person name="Abrahante J.E."/>
            <person name="Garbe J."/>
        </authorList>
    </citation>
    <scope>NUCLEOTIDE SEQUENCE</scope>
    <source>
        <strain evidence="1">Duluth1</strain>
        <tissue evidence="1">Whole animal</tissue>
    </source>
</reference>
<evidence type="ECO:0000313" key="1">
    <source>
        <dbReference type="EMBL" id="KAH3700281.1"/>
    </source>
</evidence>
<keyword evidence="2" id="KW-1185">Reference proteome</keyword>